<gene>
    <name evidence="2" type="ORF">PRVXT_002089</name>
</gene>
<dbReference type="Pfam" id="PF12822">
    <property type="entry name" value="ECF_trnsprt"/>
    <property type="match status" value="1"/>
</dbReference>
<feature type="transmembrane region" description="Helical" evidence="1">
    <location>
        <begin position="15"/>
        <end position="34"/>
    </location>
</feature>
<feature type="transmembrane region" description="Helical" evidence="1">
    <location>
        <begin position="74"/>
        <end position="98"/>
    </location>
</feature>
<feature type="transmembrane region" description="Helical" evidence="1">
    <location>
        <begin position="105"/>
        <end position="129"/>
    </location>
</feature>
<keyword evidence="1" id="KW-0472">Membrane</keyword>
<reference evidence="2" key="2">
    <citation type="submission" date="2024-06" db="EMBL/GenBank/DDBJ databases">
        <authorList>
            <person name="Petrova K.O."/>
            <person name="Toshchakov S.V."/>
            <person name="Boltjanskaja Y.V."/>
            <person name="Kevbrin V."/>
        </authorList>
    </citation>
    <scope>NUCLEOTIDE SEQUENCE</scope>
    <source>
        <strain evidence="2">Z-910T</strain>
    </source>
</reference>
<dbReference type="RefSeq" id="WP_350342827.1">
    <property type="nucleotide sequence ID" value="NZ_CP158367.1"/>
</dbReference>
<keyword evidence="1" id="KW-1133">Transmembrane helix</keyword>
<sequence>MLKVAKRNFRTNTLLMTYCALLISISYIGSLIKIQGTSIALDSMPAYFAALFLTPAAGALVGFLAHLITAATSGFYLTLPMHIIISIQMAAFVYVFGWTYKKSNYLISAITATFLNGPVAALIVVPFSVLFQLPLRGWELFYFMLIPLTLASLVNIIMAVTIHKLLPNRVRNGYKFDEV</sequence>
<protein>
    <submittedName>
        <fullName evidence="2">ECF transporter S component</fullName>
    </submittedName>
</protein>
<keyword evidence="1" id="KW-0812">Transmembrane</keyword>
<name>A0AAU7VJ49_9FIRM</name>
<evidence type="ECO:0000256" key="1">
    <source>
        <dbReference type="SAM" id="Phobius"/>
    </source>
</evidence>
<accession>A0AAU7VJ49</accession>
<evidence type="ECO:0000313" key="2">
    <source>
        <dbReference type="EMBL" id="XBX74069.1"/>
    </source>
</evidence>
<organism evidence="2">
    <name type="scientific">Proteinivorax tanatarense</name>
    <dbReference type="NCBI Taxonomy" id="1260629"/>
    <lineage>
        <taxon>Bacteria</taxon>
        <taxon>Bacillati</taxon>
        <taxon>Bacillota</taxon>
        <taxon>Clostridia</taxon>
        <taxon>Eubacteriales</taxon>
        <taxon>Proteinivoracaceae</taxon>
        <taxon>Proteinivorax</taxon>
    </lineage>
</organism>
<proteinExistence type="predicted"/>
<feature type="transmembrane region" description="Helical" evidence="1">
    <location>
        <begin position="141"/>
        <end position="162"/>
    </location>
</feature>
<dbReference type="Gene3D" id="1.10.1760.20">
    <property type="match status" value="1"/>
</dbReference>
<dbReference type="InterPro" id="IPR024529">
    <property type="entry name" value="ECF_trnsprt_substrate-spec"/>
</dbReference>
<reference evidence="2" key="1">
    <citation type="journal article" date="2013" name="Extremophiles">
        <title>Proteinivorax tanatarense gen. nov., sp. nov., an anaerobic, haloalkaliphilic, proteolytic bacterium isolated from a decaying algal bloom, and proposal of Proteinivoraceae fam. nov.</title>
        <authorList>
            <person name="Kevbrin V."/>
            <person name="Boltyanskaya Y."/>
            <person name="Zhilina T."/>
            <person name="Kolganova T."/>
            <person name="Lavrentjeva E."/>
            <person name="Kuznetsov B."/>
        </authorList>
    </citation>
    <scope>NUCLEOTIDE SEQUENCE</scope>
    <source>
        <strain evidence="2">Z-910T</strain>
    </source>
</reference>
<feature type="transmembrane region" description="Helical" evidence="1">
    <location>
        <begin position="46"/>
        <end position="68"/>
    </location>
</feature>
<dbReference type="AlphaFoldDB" id="A0AAU7VJ49"/>
<dbReference type="GO" id="GO:0022857">
    <property type="term" value="F:transmembrane transporter activity"/>
    <property type="evidence" value="ECO:0007669"/>
    <property type="project" value="InterPro"/>
</dbReference>
<dbReference type="EMBL" id="CP158367">
    <property type="protein sequence ID" value="XBX74069.1"/>
    <property type="molecule type" value="Genomic_DNA"/>
</dbReference>